<name>A0AAW2AIG1_CULAL</name>
<accession>A0AAW2AIG1</accession>
<evidence type="ECO:0000256" key="1">
    <source>
        <dbReference type="SAM" id="MobiDB-lite"/>
    </source>
</evidence>
<dbReference type="EMBL" id="JAWDJR010000006">
    <property type="protein sequence ID" value="KAK9972750.1"/>
    <property type="molecule type" value="Genomic_DNA"/>
</dbReference>
<comment type="caution">
    <text evidence="2">The sequence shown here is derived from an EMBL/GenBank/DDBJ whole genome shotgun (WGS) entry which is preliminary data.</text>
</comment>
<evidence type="ECO:0000313" key="3">
    <source>
        <dbReference type="Proteomes" id="UP001479290"/>
    </source>
</evidence>
<feature type="non-terminal residue" evidence="2">
    <location>
        <position position="1"/>
    </location>
</feature>
<organism evidence="2 3">
    <name type="scientific">Culter alburnus</name>
    <name type="common">Topmouth culter</name>
    <dbReference type="NCBI Taxonomy" id="194366"/>
    <lineage>
        <taxon>Eukaryota</taxon>
        <taxon>Metazoa</taxon>
        <taxon>Chordata</taxon>
        <taxon>Craniata</taxon>
        <taxon>Vertebrata</taxon>
        <taxon>Euteleostomi</taxon>
        <taxon>Actinopterygii</taxon>
        <taxon>Neopterygii</taxon>
        <taxon>Teleostei</taxon>
        <taxon>Ostariophysi</taxon>
        <taxon>Cypriniformes</taxon>
        <taxon>Xenocyprididae</taxon>
        <taxon>Xenocypridinae</taxon>
        <taxon>Culter</taxon>
    </lineage>
</organism>
<sequence>EAQGVPPLSVRDHYPGGSGGSPTVRSGSLSRRLREFPHCPFVIAIQEAQGVPPLSVRDRYPGGSGGSPTVRS</sequence>
<keyword evidence="3" id="KW-1185">Reference proteome</keyword>
<feature type="region of interest" description="Disordered" evidence="1">
    <location>
        <begin position="1"/>
        <end position="31"/>
    </location>
</feature>
<dbReference type="Proteomes" id="UP001479290">
    <property type="component" value="Unassembled WGS sequence"/>
</dbReference>
<dbReference type="AlphaFoldDB" id="A0AAW2AIG1"/>
<feature type="region of interest" description="Disordered" evidence="1">
    <location>
        <begin position="52"/>
        <end position="72"/>
    </location>
</feature>
<proteinExistence type="predicted"/>
<gene>
    <name evidence="2" type="ORF">ABG768_023515</name>
</gene>
<protein>
    <submittedName>
        <fullName evidence="2">Uncharacterized protein</fullName>
    </submittedName>
</protein>
<evidence type="ECO:0000313" key="2">
    <source>
        <dbReference type="EMBL" id="KAK9972750.1"/>
    </source>
</evidence>
<reference evidence="2 3" key="1">
    <citation type="submission" date="2024-05" db="EMBL/GenBank/DDBJ databases">
        <title>A high-quality chromosomal-level genome assembly of Topmouth culter (Culter alburnus).</title>
        <authorList>
            <person name="Zhao H."/>
        </authorList>
    </citation>
    <scope>NUCLEOTIDE SEQUENCE [LARGE SCALE GENOMIC DNA]</scope>
    <source>
        <strain evidence="2">CATC2023</strain>
        <tissue evidence="2">Muscle</tissue>
    </source>
</reference>